<keyword evidence="2" id="KW-1185">Reference proteome</keyword>
<proteinExistence type="predicted"/>
<dbReference type="OrthoDB" id="8563563at2"/>
<accession>A0A2S0MCP5</accession>
<protein>
    <submittedName>
        <fullName evidence="1">Uncharacterized protein</fullName>
    </submittedName>
</protein>
<dbReference type="KEGG" id="otk:C6570_04890"/>
<name>A0A2S0MCP5_9BURK</name>
<evidence type="ECO:0000313" key="2">
    <source>
        <dbReference type="Proteomes" id="UP000239709"/>
    </source>
</evidence>
<gene>
    <name evidence="1" type="ORF">C6570_04890</name>
</gene>
<dbReference type="RefSeq" id="WP_106702228.1">
    <property type="nucleotide sequence ID" value="NZ_CP027666.1"/>
</dbReference>
<organism evidence="1 2">
    <name type="scientific">Ottowia oryzae</name>
    <dbReference type="NCBI Taxonomy" id="2109914"/>
    <lineage>
        <taxon>Bacteria</taxon>
        <taxon>Pseudomonadati</taxon>
        <taxon>Pseudomonadota</taxon>
        <taxon>Betaproteobacteria</taxon>
        <taxon>Burkholderiales</taxon>
        <taxon>Comamonadaceae</taxon>
        <taxon>Ottowia</taxon>
    </lineage>
</organism>
<sequence length="159" mass="17874">MTRRHWKRWQPASLRDALKGCKDFAQERHNLSVERIAERMGLEDHWALYKWIANGRMPAVLLPAYEHACGINLVARWMAATDGKLLVDMPRGRQAQPADMVELNTGFAQALQLLTDFYAGGEQADANATLEALRNHLQQVAAHQLNVAGFAEPELDFAP</sequence>
<evidence type="ECO:0000313" key="1">
    <source>
        <dbReference type="EMBL" id="AVO33665.1"/>
    </source>
</evidence>
<dbReference type="Proteomes" id="UP000239709">
    <property type="component" value="Chromosome"/>
</dbReference>
<reference evidence="1 2" key="1">
    <citation type="submission" date="2018-03" db="EMBL/GenBank/DDBJ databases">
        <title>Genome sequencing of Ottowia sp.</title>
        <authorList>
            <person name="Kim S.-J."/>
            <person name="Heo J."/>
            <person name="Kwon S.-W."/>
        </authorList>
    </citation>
    <scope>NUCLEOTIDE SEQUENCE [LARGE SCALE GENOMIC DNA]</scope>
    <source>
        <strain evidence="1 2">KADR8-3</strain>
    </source>
</reference>
<dbReference type="EMBL" id="CP027666">
    <property type="protein sequence ID" value="AVO33665.1"/>
    <property type="molecule type" value="Genomic_DNA"/>
</dbReference>
<dbReference type="AlphaFoldDB" id="A0A2S0MCP5"/>